<proteinExistence type="predicted"/>
<accession>A0ABR2U7E4</accession>
<dbReference type="EMBL" id="JBBPBN010000001">
    <property type="protein sequence ID" value="KAK9045575.1"/>
    <property type="molecule type" value="Genomic_DNA"/>
</dbReference>
<organism evidence="1 2">
    <name type="scientific">Hibiscus sabdariffa</name>
    <name type="common">roselle</name>
    <dbReference type="NCBI Taxonomy" id="183260"/>
    <lineage>
        <taxon>Eukaryota</taxon>
        <taxon>Viridiplantae</taxon>
        <taxon>Streptophyta</taxon>
        <taxon>Embryophyta</taxon>
        <taxon>Tracheophyta</taxon>
        <taxon>Spermatophyta</taxon>
        <taxon>Magnoliopsida</taxon>
        <taxon>eudicotyledons</taxon>
        <taxon>Gunneridae</taxon>
        <taxon>Pentapetalae</taxon>
        <taxon>rosids</taxon>
        <taxon>malvids</taxon>
        <taxon>Malvales</taxon>
        <taxon>Malvaceae</taxon>
        <taxon>Malvoideae</taxon>
        <taxon>Hibiscus</taxon>
    </lineage>
</organism>
<dbReference type="Proteomes" id="UP001396334">
    <property type="component" value="Unassembled WGS sequence"/>
</dbReference>
<reference evidence="1 2" key="1">
    <citation type="journal article" date="2024" name="G3 (Bethesda)">
        <title>Genome assembly of Hibiscus sabdariffa L. provides insights into metabolisms of medicinal natural products.</title>
        <authorList>
            <person name="Kim T."/>
        </authorList>
    </citation>
    <scope>NUCLEOTIDE SEQUENCE [LARGE SCALE GENOMIC DNA]</scope>
    <source>
        <strain evidence="1">TK-2024</strain>
        <tissue evidence="1">Old leaves</tissue>
    </source>
</reference>
<gene>
    <name evidence="1" type="ORF">V6N11_051484</name>
</gene>
<keyword evidence="2" id="KW-1185">Reference proteome</keyword>
<evidence type="ECO:0000313" key="1">
    <source>
        <dbReference type="EMBL" id="KAK9045575.1"/>
    </source>
</evidence>
<sequence>MIPCEKDSMIAEIGLEAIKQAFYELVILPLQRPELFSHENASCSSKMDPPRVLFDFQAPRPFSRTDLMKALVTSRKTGVVANEYSRLSSQLSGQWRQREPDDCQVATA</sequence>
<name>A0ABR2U7E4_9ROSI</name>
<comment type="caution">
    <text evidence="1">The sequence shown here is derived from an EMBL/GenBank/DDBJ whole genome shotgun (WGS) entry which is preliminary data.</text>
</comment>
<protein>
    <submittedName>
        <fullName evidence="1">Uncharacterized protein</fullName>
    </submittedName>
</protein>
<evidence type="ECO:0000313" key="2">
    <source>
        <dbReference type="Proteomes" id="UP001396334"/>
    </source>
</evidence>